<sequence>MQEGYLDQRLIGRRFVLQASDLTDGVAFYGIFYHLRSNQPLHAGDTVEITATSAHGLTVTVVAPPHQGEDTI</sequence>
<protein>
    <submittedName>
        <fullName evidence="1">Uncharacterized protein</fullName>
    </submittedName>
</protein>
<dbReference type="AlphaFoldDB" id="A0A426D9K9"/>
<dbReference type="EMBL" id="QWZQ01000007">
    <property type="protein sequence ID" value="RRK11261.1"/>
    <property type="molecule type" value="Genomic_DNA"/>
</dbReference>
<keyword evidence="2" id="KW-1185">Reference proteome</keyword>
<dbReference type="RefSeq" id="WP_125071501.1">
    <property type="nucleotide sequence ID" value="NZ_QWZQ01000007.1"/>
</dbReference>
<evidence type="ECO:0000313" key="1">
    <source>
        <dbReference type="EMBL" id="RRK11261.1"/>
    </source>
</evidence>
<comment type="caution">
    <text evidence="1">The sequence shown here is derived from an EMBL/GenBank/DDBJ whole genome shotgun (WGS) entry which is preliminary data.</text>
</comment>
<dbReference type="OrthoDB" id="2307495at2"/>
<organism evidence="1 2">
    <name type="scientific">Lactiplantibacillus garii</name>
    <dbReference type="NCBI Taxonomy" id="2306423"/>
    <lineage>
        <taxon>Bacteria</taxon>
        <taxon>Bacillati</taxon>
        <taxon>Bacillota</taxon>
        <taxon>Bacilli</taxon>
        <taxon>Lactobacillales</taxon>
        <taxon>Lactobacillaceae</taxon>
        <taxon>Lactiplantibacillus</taxon>
    </lineage>
</organism>
<accession>A0A426D9K9</accession>
<reference evidence="1 2" key="1">
    <citation type="submission" date="2018-08" db="EMBL/GenBank/DDBJ databases">
        <title>Genome Lactobacillus garii FI11369.</title>
        <authorList>
            <person name="Diaz M."/>
            <person name="Narbad A."/>
        </authorList>
    </citation>
    <scope>NUCLEOTIDE SEQUENCE [LARGE SCALE GENOMIC DNA]</scope>
    <source>
        <strain evidence="1 2">FI11369</strain>
    </source>
</reference>
<name>A0A426D9K9_9LACO</name>
<dbReference type="Proteomes" id="UP000283633">
    <property type="component" value="Unassembled WGS sequence"/>
</dbReference>
<proteinExistence type="predicted"/>
<gene>
    <name evidence="1" type="ORF">D1831_03280</name>
</gene>
<evidence type="ECO:0000313" key="2">
    <source>
        <dbReference type="Proteomes" id="UP000283633"/>
    </source>
</evidence>